<dbReference type="GO" id="GO:0046835">
    <property type="term" value="P:carbohydrate phosphorylation"/>
    <property type="evidence" value="ECO:0007669"/>
    <property type="project" value="TreeGrafter"/>
</dbReference>
<accession>I2FMG7</accession>
<dbReference type="eggNOG" id="ENOG502T5R2">
    <property type="taxonomic scope" value="Eukaryota"/>
</dbReference>
<sequence length="1096" mass="123736">MESYFKDGAHIALMSSQEEQQTRDHQCSQPDQAENTSPQLSWRSSSSSSTTVFDCEEASHPHERSIDYNGHEWSSGPESSDTLVGTFIANHFSSLKQKGKSGYMQLPDNSYASKPRLGTSKKKAVCLLLFAATLLGAGGKAVLKAINQASHNDHKDPFTVSLHDEDSLQDASIEIPTLPRPVQPFSADEVLPFKLHHDDSVEISTIAPQPSATNKRQLTSIPAQQLLFDKQGCVEAWVGQGTVCDEMKVAYRERPDHTSIDLLYSWVNGSDWRHSSAKWLHGYRPTGRWQEYVEEDLFPSVPSPEGRDLYQPRSVARRSLTQPKPVDDKKLPRRGAAIRNRFRDHEELCYSMRSATKHLHGLANIHIVSPDFSAPYHLQPGAKQSSPPNAVKRALNKVASTLRRRSTPPPFMLDVQRLTEGFVGLPSQLRRVQGLGTDRFTSGEGQIREGQVPQWLSVANATHVVAGQEAASPTSTSFLDSLTHLLTPDVTTPKVHLHHDWNAFTENWLVTHPLTPAEHKHRNDYKRAALPTFNSMAVESMLGNQPGLNDNFISSNDDFFFLDDATTADFTSPLFGPVMRLDYNLVVEGKQSPDSTPGEWSSLWHTSWLLDQRFGQRSRPYVQHVHKSFSKSLLQEARVGWAYEHAKLGLNRFRNGGDNIVTHFLAYYNVVERHREALLWSFFMLRLDEDGNGLVSSQELQSAMSQMGLTQKQMADASPEALSTTTNRNLTVTVKLAKRTTLAANNPNSALIKTSFPVPLKSRYAFTSQDGYPLGELSDRVIFRREVPDEGFVKERGWRYASGYEAPRRGEGTYWGWPDFVDEPAAHPKNEWHNRRFEHSACQLDLDRCLLQPFPHLGQSGKVEWEQIFKRFTHVDVSCGDCLIHHLVSQSGQRGLNAFLPPSDRTFTGPSEEKASHLAEVPHLPLTSSFNSSAREVPPAFEAESPCFTLSCILSNSGYGHNTNLRTFASQLIQRYSYTIAESPVKFERLETQNNARKIMTALEESTVRESALDRFRDQYQQQHPQPEEYAEVAVDEEEVVGEAEKWLESQSQIDTSRPILVCINDDITDRWIATVGPQFTKWLRRMWPEKQPWEL</sequence>
<evidence type="ECO:0000256" key="1">
    <source>
        <dbReference type="ARBA" id="ARBA00022679"/>
    </source>
</evidence>
<feature type="domain" description="EF-hand" evidence="4">
    <location>
        <begin position="675"/>
        <end position="710"/>
    </location>
</feature>
<evidence type="ECO:0000256" key="2">
    <source>
        <dbReference type="ARBA" id="ARBA00022837"/>
    </source>
</evidence>
<dbReference type="STRING" id="1128400.I2FMG7"/>
<keyword evidence="1" id="KW-0808">Transferase</keyword>
<dbReference type="HOGENOM" id="CLU_005484_0_0_1"/>
<dbReference type="OMA" id="CGDCLIH"/>
<comment type="caution">
    <text evidence="5">The sequence shown here is derived from an EMBL/GenBank/DDBJ whole genome shotgun (WGS) entry which is preliminary data.</text>
</comment>
<reference evidence="5 6" key="1">
    <citation type="journal article" date="2012" name="Plant Cell">
        <title>Genome comparison of barley and maize smut fungi reveals targeted loss of RNA silencing components and species-specific presence of transposable elements.</title>
        <authorList>
            <person name="Laurie J.D."/>
            <person name="Ali S."/>
            <person name="Linning R."/>
            <person name="Mannhaupt G."/>
            <person name="Wong P."/>
            <person name="Gueldener U."/>
            <person name="Muensterkoetter M."/>
            <person name="Moore R."/>
            <person name="Kahmann R."/>
            <person name="Bakkeren G."/>
            <person name="Schirawski J."/>
        </authorList>
    </citation>
    <scope>NUCLEOTIDE SEQUENCE [LARGE SCALE GENOMIC DNA]</scope>
    <source>
        <strain evidence="6">Uh4875-4</strain>
    </source>
</reference>
<protein>
    <recommendedName>
        <fullName evidence="4">EF-hand domain-containing protein</fullName>
    </recommendedName>
</protein>
<dbReference type="InterPro" id="IPR002048">
    <property type="entry name" value="EF_hand_dom"/>
</dbReference>
<keyword evidence="2" id="KW-0106">Calcium</keyword>
<dbReference type="EMBL" id="CAGI01000090">
    <property type="protein sequence ID" value="CCF48110.1"/>
    <property type="molecule type" value="Genomic_DNA"/>
</dbReference>
<evidence type="ECO:0000256" key="3">
    <source>
        <dbReference type="SAM" id="MobiDB-lite"/>
    </source>
</evidence>
<feature type="region of interest" description="Disordered" evidence="3">
    <location>
        <begin position="1"/>
        <end position="79"/>
    </location>
</feature>
<dbReference type="PANTHER" id="PTHR24045:SF0">
    <property type="entry name" value="N-ACETYLGLUCOSAMINE-1-PHOSPHOTRANSFERASE SUBUNITS ALPHA_BETA"/>
    <property type="match status" value="1"/>
</dbReference>
<evidence type="ECO:0000259" key="4">
    <source>
        <dbReference type="PROSITE" id="PS50222"/>
    </source>
</evidence>
<evidence type="ECO:0000313" key="5">
    <source>
        <dbReference type="EMBL" id="CCF48110.1"/>
    </source>
</evidence>
<keyword evidence="6" id="KW-1185">Reference proteome</keyword>
<dbReference type="GO" id="GO:0005509">
    <property type="term" value="F:calcium ion binding"/>
    <property type="evidence" value="ECO:0007669"/>
    <property type="project" value="InterPro"/>
</dbReference>
<dbReference type="AlphaFoldDB" id="I2FMG7"/>
<feature type="region of interest" description="Disordered" evidence="3">
    <location>
        <begin position="303"/>
        <end position="331"/>
    </location>
</feature>
<evidence type="ECO:0000313" key="6">
    <source>
        <dbReference type="Proteomes" id="UP000006174"/>
    </source>
</evidence>
<dbReference type="SUPFAM" id="SSF47473">
    <property type="entry name" value="EF-hand"/>
    <property type="match status" value="1"/>
</dbReference>
<dbReference type="InterPro" id="IPR018247">
    <property type="entry name" value="EF_Hand_1_Ca_BS"/>
</dbReference>
<dbReference type="OrthoDB" id="263283at2759"/>
<gene>
    <name evidence="5" type="ORF">UHOR_03889</name>
</gene>
<dbReference type="GO" id="GO:0005794">
    <property type="term" value="C:Golgi apparatus"/>
    <property type="evidence" value="ECO:0007669"/>
    <property type="project" value="TreeGrafter"/>
</dbReference>
<dbReference type="InterPro" id="IPR047141">
    <property type="entry name" value="Stealth"/>
</dbReference>
<dbReference type="PROSITE" id="PS50222">
    <property type="entry name" value="EF_HAND_2"/>
    <property type="match status" value="1"/>
</dbReference>
<dbReference type="PANTHER" id="PTHR24045">
    <property type="match status" value="1"/>
</dbReference>
<proteinExistence type="predicted"/>
<feature type="compositionally biased region" description="Polar residues" evidence="3">
    <location>
        <begin position="27"/>
        <end position="43"/>
    </location>
</feature>
<dbReference type="Proteomes" id="UP000006174">
    <property type="component" value="Unassembled WGS sequence"/>
</dbReference>
<name>I2FMG7_USTHO</name>
<feature type="compositionally biased region" description="Basic and acidic residues" evidence="3">
    <location>
        <begin position="57"/>
        <end position="70"/>
    </location>
</feature>
<dbReference type="GO" id="GO:0003976">
    <property type="term" value="F:UDP-N-acetylglucosamine-lysosomal-enzyme N-acetylglucosaminephosphotransferase activity"/>
    <property type="evidence" value="ECO:0007669"/>
    <property type="project" value="TreeGrafter"/>
</dbReference>
<dbReference type="PROSITE" id="PS00018">
    <property type="entry name" value="EF_HAND_1"/>
    <property type="match status" value="1"/>
</dbReference>
<organism evidence="5 6">
    <name type="scientific">Ustilago hordei</name>
    <name type="common">Barley covered smut fungus</name>
    <dbReference type="NCBI Taxonomy" id="120017"/>
    <lineage>
        <taxon>Eukaryota</taxon>
        <taxon>Fungi</taxon>
        <taxon>Dikarya</taxon>
        <taxon>Basidiomycota</taxon>
        <taxon>Ustilaginomycotina</taxon>
        <taxon>Ustilaginomycetes</taxon>
        <taxon>Ustilaginales</taxon>
        <taxon>Ustilaginaceae</taxon>
        <taxon>Ustilago</taxon>
    </lineage>
</organism>
<dbReference type="InterPro" id="IPR011992">
    <property type="entry name" value="EF-hand-dom_pair"/>
</dbReference>